<dbReference type="Proteomes" id="UP000037035">
    <property type="component" value="Unassembled WGS sequence"/>
</dbReference>
<name>A0A0L6V9S2_9BASI</name>
<accession>A0A0L6V9S2</accession>
<protein>
    <submittedName>
        <fullName evidence="1">Uncharacterized protein</fullName>
    </submittedName>
</protein>
<reference evidence="1 2" key="1">
    <citation type="submission" date="2015-08" db="EMBL/GenBank/DDBJ databases">
        <title>Next Generation Sequencing and Analysis of the Genome of Puccinia sorghi L Schw, the Causal Agent of Maize Common Rust.</title>
        <authorList>
            <person name="Rochi L."/>
            <person name="Burguener G."/>
            <person name="Darino M."/>
            <person name="Turjanski A."/>
            <person name="Kreff E."/>
            <person name="Dieguez M.J."/>
            <person name="Sacco F."/>
        </authorList>
    </citation>
    <scope>NUCLEOTIDE SEQUENCE [LARGE SCALE GENOMIC DNA]</scope>
    <source>
        <strain evidence="1 2">RO10H11247</strain>
    </source>
</reference>
<sequence>MAALAIDLFQRDPLYDLSIINQPKKHRNRVNSNKPDLGVFEDTINLHMEKLYSTHLPNLKYKNFWVYIDPENPNRSFPLTVGAAQTWAQALARTSIHCNS</sequence>
<dbReference type="AlphaFoldDB" id="A0A0L6V9S2"/>
<comment type="caution">
    <text evidence="1">The sequence shown here is derived from an EMBL/GenBank/DDBJ whole genome shotgun (WGS) entry which is preliminary data.</text>
</comment>
<dbReference type="OrthoDB" id="10587125at2759"/>
<proteinExistence type="predicted"/>
<dbReference type="EMBL" id="LAVV01007047">
    <property type="protein sequence ID" value="KNZ57312.1"/>
    <property type="molecule type" value="Genomic_DNA"/>
</dbReference>
<dbReference type="VEuPathDB" id="FungiDB:VP01_218g10"/>
<keyword evidence="2" id="KW-1185">Reference proteome</keyword>
<evidence type="ECO:0000313" key="2">
    <source>
        <dbReference type="Proteomes" id="UP000037035"/>
    </source>
</evidence>
<organism evidence="1 2">
    <name type="scientific">Puccinia sorghi</name>
    <dbReference type="NCBI Taxonomy" id="27349"/>
    <lineage>
        <taxon>Eukaryota</taxon>
        <taxon>Fungi</taxon>
        <taxon>Dikarya</taxon>
        <taxon>Basidiomycota</taxon>
        <taxon>Pucciniomycotina</taxon>
        <taxon>Pucciniomycetes</taxon>
        <taxon>Pucciniales</taxon>
        <taxon>Pucciniaceae</taxon>
        <taxon>Puccinia</taxon>
    </lineage>
</organism>
<gene>
    <name evidence="1" type="ORF">VP01_218g10</name>
</gene>
<evidence type="ECO:0000313" key="1">
    <source>
        <dbReference type="EMBL" id="KNZ57312.1"/>
    </source>
</evidence>